<evidence type="ECO:0000256" key="2">
    <source>
        <dbReference type="ARBA" id="ARBA00023274"/>
    </source>
</evidence>
<dbReference type="GO" id="GO:0003735">
    <property type="term" value="F:structural constituent of ribosome"/>
    <property type="evidence" value="ECO:0007669"/>
    <property type="project" value="InterPro"/>
</dbReference>
<dbReference type="PANTHER" id="PTHR11489">
    <property type="entry name" value="40S RIBOSOMAL PROTEIN SA"/>
    <property type="match status" value="1"/>
</dbReference>
<reference evidence="3 4" key="1">
    <citation type="submission" date="2005-07" db="EMBL/GenBank/DDBJ databases">
        <authorList>
            <person name="Mural R.J."/>
            <person name="Li P.W."/>
            <person name="Adams M.D."/>
            <person name="Amanatides P.G."/>
            <person name="Baden-Tillson H."/>
            <person name="Barnstead M."/>
            <person name="Chin S.H."/>
            <person name="Dew I."/>
            <person name="Evans C.A."/>
            <person name="Ferriera S."/>
            <person name="Flanigan M."/>
            <person name="Fosler C."/>
            <person name="Glodek A."/>
            <person name="Gu Z."/>
            <person name="Holt R.A."/>
            <person name="Jennings D."/>
            <person name="Kraft C.L."/>
            <person name="Lu F."/>
            <person name="Nguyen T."/>
            <person name="Nusskern D.R."/>
            <person name="Pfannkoch C.M."/>
            <person name="Sitter C."/>
            <person name="Sutton G.G."/>
            <person name="Venter J.C."/>
            <person name="Wang Z."/>
            <person name="Woodage T."/>
            <person name="Zheng X.H."/>
            <person name="Zhong F."/>
        </authorList>
    </citation>
    <scope>NUCLEOTIDE SEQUENCE [LARGE SCALE GENOMIC DNA]</scope>
    <source>
        <strain>BN</strain>
        <strain evidence="4">Sprague-Dawley</strain>
    </source>
</reference>
<gene>
    <name evidence="3" type="ORF">rCG_33014</name>
</gene>
<keyword evidence="1" id="KW-0689">Ribosomal protein</keyword>
<dbReference type="Proteomes" id="UP000234681">
    <property type="component" value="Chromosome 10"/>
</dbReference>
<accession>A6HH69</accession>
<dbReference type="EMBL" id="CH473948">
    <property type="protein sequence ID" value="EDM05374.1"/>
    <property type="molecule type" value="Genomic_DNA"/>
</dbReference>
<protein>
    <submittedName>
        <fullName evidence="3">RCG33014</fullName>
    </submittedName>
</protein>
<proteinExistence type="predicted"/>
<evidence type="ECO:0000256" key="1">
    <source>
        <dbReference type="ARBA" id="ARBA00022980"/>
    </source>
</evidence>
<evidence type="ECO:0000313" key="3">
    <source>
        <dbReference type="EMBL" id="EDM05374.1"/>
    </source>
</evidence>
<dbReference type="AlphaFoldDB" id="A6HH69"/>
<dbReference type="GO" id="GO:0015935">
    <property type="term" value="C:small ribosomal subunit"/>
    <property type="evidence" value="ECO:0007669"/>
    <property type="project" value="InterPro"/>
</dbReference>
<dbReference type="InterPro" id="IPR005707">
    <property type="entry name" value="Ribosomal_uS2_euk/arc"/>
</dbReference>
<name>A6HH69_RAT</name>
<sequence length="97" mass="10707">MVAVENPADVRVVSSRNSGPPPLLYFVVVDGATPIAGCFMPGTFTNRLKQPWIVVVTDPRADHQPSQRRLMTTCPLLLCVSHTLFCTTWTWPSHATT</sequence>
<evidence type="ECO:0000313" key="4">
    <source>
        <dbReference type="Proteomes" id="UP000234681"/>
    </source>
</evidence>
<dbReference type="SUPFAM" id="SSF52313">
    <property type="entry name" value="Ribosomal protein S2"/>
    <property type="match status" value="1"/>
</dbReference>
<keyword evidence="2" id="KW-0687">Ribonucleoprotein</keyword>
<dbReference type="Gene3D" id="3.40.50.10490">
    <property type="entry name" value="Glucose-6-phosphate isomerase like protein, domain 1"/>
    <property type="match status" value="1"/>
</dbReference>
<organism evidence="3 4">
    <name type="scientific">Rattus norvegicus</name>
    <name type="common">Rat</name>
    <dbReference type="NCBI Taxonomy" id="10116"/>
    <lineage>
        <taxon>Eukaryota</taxon>
        <taxon>Metazoa</taxon>
        <taxon>Chordata</taxon>
        <taxon>Craniata</taxon>
        <taxon>Vertebrata</taxon>
        <taxon>Euteleostomi</taxon>
        <taxon>Mammalia</taxon>
        <taxon>Eutheria</taxon>
        <taxon>Euarchontoglires</taxon>
        <taxon>Glires</taxon>
        <taxon>Rodentia</taxon>
        <taxon>Myomorpha</taxon>
        <taxon>Muroidea</taxon>
        <taxon>Muridae</taxon>
        <taxon>Murinae</taxon>
        <taxon>Rattus</taxon>
    </lineage>
</organism>
<dbReference type="InterPro" id="IPR023591">
    <property type="entry name" value="Ribosomal_uS2_flav_dom_sf"/>
</dbReference>
<dbReference type="GO" id="GO:0006412">
    <property type="term" value="P:translation"/>
    <property type="evidence" value="ECO:0007669"/>
    <property type="project" value="InterPro"/>
</dbReference>